<organism evidence="2 3">
    <name type="scientific">Halobellus ruber</name>
    <dbReference type="NCBI Taxonomy" id="2761102"/>
    <lineage>
        <taxon>Archaea</taxon>
        <taxon>Methanobacteriati</taxon>
        <taxon>Methanobacteriota</taxon>
        <taxon>Stenosarchaea group</taxon>
        <taxon>Halobacteria</taxon>
        <taxon>Halobacteriales</taxon>
        <taxon>Haloferacaceae</taxon>
        <taxon>Halobellus</taxon>
    </lineage>
</organism>
<dbReference type="Proteomes" id="UP000546257">
    <property type="component" value="Unassembled WGS sequence"/>
</dbReference>
<name>A0A7J9SNC7_9EURY</name>
<feature type="transmembrane region" description="Helical" evidence="1">
    <location>
        <begin position="12"/>
        <end position="33"/>
    </location>
</feature>
<gene>
    <name evidence="2" type="ORF">H5V44_15750</name>
</gene>
<sequence length="140" mass="14005">MDVDLGSLAPRLGAVTCLLLGGVVFGPALVVSAPGNAVAAYYASGPLGVSVVGVLALISVVVFLAGAQERSDPRTLAGVVVVSGVSMVLFSVLWAVSIDPTVLFSFPAEHAWIESHRWVVVAGAALATLAAGGYASSTLA</sequence>
<dbReference type="RefSeq" id="WP_185194088.1">
    <property type="nucleotide sequence ID" value="NZ_JACKXD010000006.1"/>
</dbReference>
<keyword evidence="1" id="KW-0472">Membrane</keyword>
<accession>A0A7J9SNC7</accession>
<keyword evidence="3" id="KW-1185">Reference proteome</keyword>
<reference evidence="2 3" key="1">
    <citation type="submission" date="2020-08" db="EMBL/GenBank/DDBJ databases">
        <authorList>
            <person name="Seo M.-J."/>
        </authorList>
    </citation>
    <scope>NUCLEOTIDE SEQUENCE [LARGE SCALE GENOMIC DNA]</scope>
    <source>
        <strain evidence="2 3">MBLA0160</strain>
    </source>
</reference>
<keyword evidence="1" id="KW-0812">Transmembrane</keyword>
<proteinExistence type="predicted"/>
<dbReference type="EMBL" id="JACKXD010000006">
    <property type="protein sequence ID" value="MBB6647719.1"/>
    <property type="molecule type" value="Genomic_DNA"/>
</dbReference>
<dbReference type="InterPro" id="IPR055970">
    <property type="entry name" value="DUF7548"/>
</dbReference>
<evidence type="ECO:0000313" key="2">
    <source>
        <dbReference type="EMBL" id="MBB6647719.1"/>
    </source>
</evidence>
<keyword evidence="1" id="KW-1133">Transmembrane helix</keyword>
<feature type="transmembrane region" description="Helical" evidence="1">
    <location>
        <begin position="116"/>
        <end position="135"/>
    </location>
</feature>
<feature type="transmembrane region" description="Helical" evidence="1">
    <location>
        <begin position="39"/>
        <end position="64"/>
    </location>
</feature>
<dbReference type="Pfam" id="PF24416">
    <property type="entry name" value="DUF7548"/>
    <property type="match status" value="1"/>
</dbReference>
<evidence type="ECO:0000256" key="1">
    <source>
        <dbReference type="SAM" id="Phobius"/>
    </source>
</evidence>
<dbReference type="AlphaFoldDB" id="A0A7J9SNC7"/>
<comment type="caution">
    <text evidence="2">The sequence shown here is derived from an EMBL/GenBank/DDBJ whole genome shotgun (WGS) entry which is preliminary data.</text>
</comment>
<protein>
    <submittedName>
        <fullName evidence="2">Uncharacterized protein</fullName>
    </submittedName>
</protein>
<feature type="transmembrane region" description="Helical" evidence="1">
    <location>
        <begin position="76"/>
        <end position="96"/>
    </location>
</feature>
<evidence type="ECO:0000313" key="3">
    <source>
        <dbReference type="Proteomes" id="UP000546257"/>
    </source>
</evidence>